<dbReference type="SMART" id="SM00345">
    <property type="entry name" value="HTH_GNTR"/>
    <property type="match status" value="1"/>
</dbReference>
<dbReference type="OrthoDB" id="4084810at2"/>
<dbReference type="EMBL" id="CP034438">
    <property type="protein sequence ID" value="AZN30550.1"/>
    <property type="molecule type" value="Genomic_DNA"/>
</dbReference>
<dbReference type="PANTHER" id="PTHR43537:SF5">
    <property type="entry name" value="UXU OPERON TRANSCRIPTIONAL REGULATOR"/>
    <property type="match status" value="1"/>
</dbReference>
<proteinExistence type="predicted"/>
<dbReference type="SUPFAM" id="SSF46785">
    <property type="entry name" value="Winged helix' DNA-binding domain"/>
    <property type="match status" value="1"/>
</dbReference>
<evidence type="ECO:0000313" key="5">
    <source>
        <dbReference type="EMBL" id="AZN30550.1"/>
    </source>
</evidence>
<dbReference type="PANTHER" id="PTHR43537">
    <property type="entry name" value="TRANSCRIPTIONAL REGULATOR, GNTR FAMILY"/>
    <property type="match status" value="1"/>
</dbReference>
<feature type="domain" description="HTH gntR-type" evidence="4">
    <location>
        <begin position="8"/>
        <end position="75"/>
    </location>
</feature>
<keyword evidence="1" id="KW-0805">Transcription regulation</keyword>
<dbReference type="AlphaFoldDB" id="A0A3S8ZAS7"/>
<dbReference type="InterPro" id="IPR011711">
    <property type="entry name" value="GntR_C"/>
</dbReference>
<dbReference type="InterPro" id="IPR036390">
    <property type="entry name" value="WH_DNA-bd_sf"/>
</dbReference>
<dbReference type="SUPFAM" id="SSF48008">
    <property type="entry name" value="GntR ligand-binding domain-like"/>
    <property type="match status" value="1"/>
</dbReference>
<dbReference type="PROSITE" id="PS50949">
    <property type="entry name" value="HTH_GNTR"/>
    <property type="match status" value="1"/>
</dbReference>
<name>A0A3S8ZAS7_9ACTO</name>
<evidence type="ECO:0000259" key="4">
    <source>
        <dbReference type="PROSITE" id="PS50949"/>
    </source>
</evidence>
<dbReference type="Pfam" id="PF00392">
    <property type="entry name" value="GntR"/>
    <property type="match status" value="1"/>
</dbReference>
<reference evidence="5 6" key="1">
    <citation type="submission" date="2018-12" db="EMBL/GenBank/DDBJ databases">
        <title>Complete genome sequence of Flaviflexus salsibiostraticola KCTC 33148.</title>
        <authorList>
            <person name="Bae J.-W."/>
        </authorList>
    </citation>
    <scope>NUCLEOTIDE SEQUENCE [LARGE SCALE GENOMIC DNA]</scope>
    <source>
        <strain evidence="5 6">KCTC 33148</strain>
    </source>
</reference>
<evidence type="ECO:0000256" key="3">
    <source>
        <dbReference type="ARBA" id="ARBA00023163"/>
    </source>
</evidence>
<protein>
    <submittedName>
        <fullName evidence="5">GntR family transcriptional regulator</fullName>
    </submittedName>
</protein>
<dbReference type="InterPro" id="IPR036388">
    <property type="entry name" value="WH-like_DNA-bd_sf"/>
</dbReference>
<dbReference type="InterPro" id="IPR000524">
    <property type="entry name" value="Tscrpt_reg_HTH_GntR"/>
</dbReference>
<dbReference type="GO" id="GO:0003700">
    <property type="term" value="F:DNA-binding transcription factor activity"/>
    <property type="evidence" value="ECO:0007669"/>
    <property type="project" value="InterPro"/>
</dbReference>
<gene>
    <name evidence="5" type="ORF">EJO69_09715</name>
</gene>
<keyword evidence="6" id="KW-1185">Reference proteome</keyword>
<keyword evidence="2" id="KW-0238">DNA-binding</keyword>
<accession>A0A3S8ZAS7</accession>
<sequence>MPRTAVSASKSDQVYHRLRTRIIDGYYSPGYRLVLSSLAVEFGVSTVPVREAIRWLESEGLVEYTHNVGAQVSRVDASSYAESMSVLAVLEGSVTALSAPHLTEADLEEAEAYNREMTLMTQAPSFDSNVYRRLNGHFHRVLCLRCPNERMHSLMTTEAERVNRIRRTSFRFTSERSRLSVEQHDHLLHLIRIGADSGEIELYARNHKLDSMREALLTDDV</sequence>
<dbReference type="GO" id="GO:0003677">
    <property type="term" value="F:DNA binding"/>
    <property type="evidence" value="ECO:0007669"/>
    <property type="project" value="UniProtKB-KW"/>
</dbReference>
<evidence type="ECO:0000313" key="6">
    <source>
        <dbReference type="Proteomes" id="UP000270021"/>
    </source>
</evidence>
<dbReference type="KEGG" id="fsl:EJO69_09715"/>
<keyword evidence="3" id="KW-0804">Transcription</keyword>
<dbReference type="Proteomes" id="UP000270021">
    <property type="component" value="Chromosome"/>
</dbReference>
<dbReference type="RefSeq" id="WP_126041386.1">
    <property type="nucleotide sequence ID" value="NZ_CP034438.1"/>
</dbReference>
<evidence type="ECO:0000256" key="1">
    <source>
        <dbReference type="ARBA" id="ARBA00023015"/>
    </source>
</evidence>
<evidence type="ECO:0000256" key="2">
    <source>
        <dbReference type="ARBA" id="ARBA00023125"/>
    </source>
</evidence>
<dbReference type="Pfam" id="PF07729">
    <property type="entry name" value="FCD"/>
    <property type="match status" value="1"/>
</dbReference>
<dbReference type="SMART" id="SM00895">
    <property type="entry name" value="FCD"/>
    <property type="match status" value="1"/>
</dbReference>
<organism evidence="5 6">
    <name type="scientific">Flaviflexus salsibiostraticola</name>
    <dbReference type="NCBI Taxonomy" id="1282737"/>
    <lineage>
        <taxon>Bacteria</taxon>
        <taxon>Bacillati</taxon>
        <taxon>Actinomycetota</taxon>
        <taxon>Actinomycetes</taxon>
        <taxon>Actinomycetales</taxon>
        <taxon>Actinomycetaceae</taxon>
        <taxon>Flaviflexus</taxon>
    </lineage>
</organism>
<dbReference type="Gene3D" id="1.10.10.10">
    <property type="entry name" value="Winged helix-like DNA-binding domain superfamily/Winged helix DNA-binding domain"/>
    <property type="match status" value="1"/>
</dbReference>
<dbReference type="Gene3D" id="1.20.120.530">
    <property type="entry name" value="GntR ligand-binding domain-like"/>
    <property type="match status" value="1"/>
</dbReference>
<dbReference type="InterPro" id="IPR008920">
    <property type="entry name" value="TF_FadR/GntR_C"/>
</dbReference>
<dbReference type="CDD" id="cd07377">
    <property type="entry name" value="WHTH_GntR"/>
    <property type="match status" value="1"/>
</dbReference>